<protein>
    <submittedName>
        <fullName evidence="8">Two-component system sensor histidine kinase DesK</fullName>
        <ecNumber evidence="8">2.7.13.3</ecNumber>
    </submittedName>
</protein>
<dbReference type="InterPro" id="IPR003594">
    <property type="entry name" value="HATPase_dom"/>
</dbReference>
<keyword evidence="1 8" id="KW-0808">Transferase</keyword>
<feature type="transmembrane region" description="Helical" evidence="6">
    <location>
        <begin position="116"/>
        <end position="143"/>
    </location>
</feature>
<dbReference type="GO" id="GO:0000155">
    <property type="term" value="F:phosphorelay sensor kinase activity"/>
    <property type="evidence" value="ECO:0007669"/>
    <property type="project" value="InterPro"/>
</dbReference>
<feature type="region of interest" description="Disordered" evidence="5">
    <location>
        <begin position="424"/>
        <end position="451"/>
    </location>
</feature>
<feature type="domain" description="Histidine kinase/HSP90-like ATPase" evidence="7">
    <location>
        <begin position="318"/>
        <end position="428"/>
    </location>
</feature>
<evidence type="ECO:0000256" key="5">
    <source>
        <dbReference type="SAM" id="MobiDB-lite"/>
    </source>
</evidence>
<keyword evidence="2 8" id="KW-0418">Kinase</keyword>
<keyword evidence="3" id="KW-0902">Two-component regulatory system</keyword>
<evidence type="ECO:0000256" key="1">
    <source>
        <dbReference type="ARBA" id="ARBA00022679"/>
    </source>
</evidence>
<gene>
    <name evidence="8" type="ORF">QFZ22_006980</name>
</gene>
<accession>A0AAW8FNV9</accession>
<feature type="transmembrane region" description="Helical" evidence="6">
    <location>
        <begin position="50"/>
        <end position="71"/>
    </location>
</feature>
<reference evidence="8" key="1">
    <citation type="submission" date="2023-07" db="EMBL/GenBank/DDBJ databases">
        <title>Comparative genomics of wheat-associated soil bacteria to identify genetic determinants of phenazine resistance.</title>
        <authorList>
            <person name="Mouncey N."/>
        </authorList>
    </citation>
    <scope>NUCLEOTIDE SEQUENCE</scope>
    <source>
        <strain evidence="8">V4I22</strain>
    </source>
</reference>
<dbReference type="GO" id="GO:0016020">
    <property type="term" value="C:membrane"/>
    <property type="evidence" value="ECO:0007669"/>
    <property type="project" value="InterPro"/>
</dbReference>
<proteinExistence type="predicted"/>
<evidence type="ECO:0000256" key="4">
    <source>
        <dbReference type="SAM" id="Coils"/>
    </source>
</evidence>
<dbReference type="InterPro" id="IPR011712">
    <property type="entry name" value="Sig_transdc_His_kin_sub3_dim/P"/>
</dbReference>
<dbReference type="Pfam" id="PF02518">
    <property type="entry name" value="HATPase_c"/>
    <property type="match status" value="1"/>
</dbReference>
<dbReference type="GO" id="GO:0046983">
    <property type="term" value="F:protein dimerization activity"/>
    <property type="evidence" value="ECO:0007669"/>
    <property type="project" value="InterPro"/>
</dbReference>
<dbReference type="InterPro" id="IPR036890">
    <property type="entry name" value="HATPase_C_sf"/>
</dbReference>
<dbReference type="PANTHER" id="PTHR24421:SF63">
    <property type="entry name" value="SENSOR HISTIDINE KINASE DESK"/>
    <property type="match status" value="1"/>
</dbReference>
<evidence type="ECO:0000256" key="2">
    <source>
        <dbReference type="ARBA" id="ARBA00022777"/>
    </source>
</evidence>
<feature type="transmembrane region" description="Helical" evidence="6">
    <location>
        <begin position="83"/>
        <end position="104"/>
    </location>
</feature>
<keyword evidence="6" id="KW-1133">Transmembrane helix</keyword>
<evidence type="ECO:0000313" key="8">
    <source>
        <dbReference type="EMBL" id="MDQ0910995.1"/>
    </source>
</evidence>
<keyword evidence="6" id="KW-0812">Transmembrane</keyword>
<keyword evidence="6" id="KW-0472">Membrane</keyword>
<feature type="region of interest" description="Disordered" evidence="5">
    <location>
        <begin position="360"/>
        <end position="387"/>
    </location>
</feature>
<evidence type="ECO:0000256" key="3">
    <source>
        <dbReference type="ARBA" id="ARBA00023012"/>
    </source>
</evidence>
<dbReference type="SUPFAM" id="SSF55874">
    <property type="entry name" value="ATPase domain of HSP90 chaperone/DNA topoisomerase II/histidine kinase"/>
    <property type="match status" value="1"/>
</dbReference>
<evidence type="ECO:0000313" key="9">
    <source>
        <dbReference type="Proteomes" id="UP001234216"/>
    </source>
</evidence>
<dbReference type="Gene3D" id="3.30.565.10">
    <property type="entry name" value="Histidine kinase-like ATPase, C-terminal domain"/>
    <property type="match status" value="1"/>
</dbReference>
<dbReference type="InterPro" id="IPR050482">
    <property type="entry name" value="Sensor_HK_TwoCompSys"/>
</dbReference>
<keyword evidence="4" id="KW-0175">Coiled coil</keyword>
<dbReference type="RefSeq" id="WP_306982104.1">
    <property type="nucleotide sequence ID" value="NZ_JAUSZV010000005.1"/>
</dbReference>
<sequence>MTTGDRLSCRVDEIREKVREARKHQRYYEANKKRLNAEYKAAQKAGEVPANAGLGSGFGLLPWLLMGMGAFSNLFQGETPDPWIGGLGLLTFNSLYIYVAFRAFHKETRDAVSTRVALVLMGLVTCGLALAYGGNWLLFFPLFGLATGAVVRLPHLRWVGAVVTVVAGAASVFRDGWGGLDTAYATWISTMVTAAIMSLSEAVRQLREAREELARRAVEEERLRFSRDLHDLLGHTLSVIVVKSEAARRLAPRDLDAALVQVSDIESVGRQALTEIREAVTGYREGSLSTDLDLAASALRAAGIEPVVHRSGHPLAAQTEALLGWVVREAVTNAVRHSGAERCEISVQGSAERVRLRVSDDGRGTAAGTAPTVSERAPENAGTVPVPAVGGTGLKGLAERLAAAGGWLEAGPGPRGGFVVRAELPVESEAPERPGEPAGAMRGARIGDVTR</sequence>
<feature type="coiled-coil region" evidence="4">
    <location>
        <begin position="196"/>
        <end position="223"/>
    </location>
</feature>
<dbReference type="Gene3D" id="1.20.5.1930">
    <property type="match status" value="1"/>
</dbReference>
<dbReference type="Proteomes" id="UP001234216">
    <property type="component" value="Unassembled WGS sequence"/>
</dbReference>
<dbReference type="EC" id="2.7.13.3" evidence="8"/>
<dbReference type="PANTHER" id="PTHR24421">
    <property type="entry name" value="NITRATE/NITRITE SENSOR PROTEIN NARX-RELATED"/>
    <property type="match status" value="1"/>
</dbReference>
<evidence type="ECO:0000256" key="6">
    <source>
        <dbReference type="SAM" id="Phobius"/>
    </source>
</evidence>
<comment type="caution">
    <text evidence="8">The sequence shown here is derived from an EMBL/GenBank/DDBJ whole genome shotgun (WGS) entry which is preliminary data.</text>
</comment>
<dbReference type="CDD" id="cd16917">
    <property type="entry name" value="HATPase_UhpB-NarQ-NarX-like"/>
    <property type="match status" value="1"/>
</dbReference>
<organism evidence="8 9">
    <name type="scientific">Streptomyces canus</name>
    <dbReference type="NCBI Taxonomy" id="58343"/>
    <lineage>
        <taxon>Bacteria</taxon>
        <taxon>Bacillati</taxon>
        <taxon>Actinomycetota</taxon>
        <taxon>Actinomycetes</taxon>
        <taxon>Kitasatosporales</taxon>
        <taxon>Streptomycetaceae</taxon>
        <taxon>Streptomyces</taxon>
        <taxon>Streptomyces aurantiacus group</taxon>
    </lineage>
</organism>
<dbReference type="EMBL" id="JAUSZV010000005">
    <property type="protein sequence ID" value="MDQ0910995.1"/>
    <property type="molecule type" value="Genomic_DNA"/>
</dbReference>
<dbReference type="Pfam" id="PF07730">
    <property type="entry name" value="HisKA_3"/>
    <property type="match status" value="1"/>
</dbReference>
<dbReference type="AlphaFoldDB" id="A0AAW8FNV9"/>
<evidence type="ECO:0000259" key="7">
    <source>
        <dbReference type="SMART" id="SM00387"/>
    </source>
</evidence>
<dbReference type="SMART" id="SM00387">
    <property type="entry name" value="HATPase_c"/>
    <property type="match status" value="1"/>
</dbReference>
<name>A0AAW8FNV9_9ACTN</name>